<gene>
    <name evidence="7" type="ordered locus">Toce_1927</name>
</gene>
<dbReference type="PANTHER" id="PTHR30093">
    <property type="entry name" value="GENERAL SECRETION PATHWAY PROTEIN G"/>
    <property type="match status" value="1"/>
</dbReference>
<evidence type="ECO:0000256" key="5">
    <source>
        <dbReference type="ARBA" id="ARBA00023136"/>
    </source>
</evidence>
<dbReference type="GO" id="GO:0016020">
    <property type="term" value="C:membrane"/>
    <property type="evidence" value="ECO:0007669"/>
    <property type="project" value="UniProtKB-SubCell"/>
</dbReference>
<dbReference type="PANTHER" id="PTHR30093:SF44">
    <property type="entry name" value="TYPE II SECRETION SYSTEM CORE PROTEIN G"/>
    <property type="match status" value="1"/>
</dbReference>
<dbReference type="STRING" id="555079.Toce_1927"/>
<keyword evidence="8" id="KW-1185">Reference proteome</keyword>
<sequence length="171" mass="19280">MMKCFRKKVKDQRGFTLVELLVVIAIIAILAAVVLPNAFNAIERSKVVAAEADYKSIKTAVLNFYADTGKWPQSDDYSYLVDKPDDNSYPGWNGPYLDRWPNKNPWGGTYTYKNDSAVNWDGQGSGDSARYLEVDYVPDNLYDRLRADLGGNMVMKDSQTSNVVYILISKD</sequence>
<evidence type="ECO:0000313" key="7">
    <source>
        <dbReference type="EMBL" id="ADL08656.1"/>
    </source>
</evidence>
<dbReference type="AlphaFoldDB" id="D9RZA2"/>
<dbReference type="GO" id="GO:0015627">
    <property type="term" value="C:type II protein secretion system complex"/>
    <property type="evidence" value="ECO:0007669"/>
    <property type="project" value="InterPro"/>
</dbReference>
<keyword evidence="5 6" id="KW-0472">Membrane</keyword>
<dbReference type="Pfam" id="PF22434">
    <property type="entry name" value="PilW_C"/>
    <property type="match status" value="1"/>
</dbReference>
<dbReference type="Gene3D" id="3.30.700.10">
    <property type="entry name" value="Glycoprotein, Type 4 Pilin"/>
    <property type="match status" value="1"/>
</dbReference>
<dbReference type="Proteomes" id="UP000000272">
    <property type="component" value="Chromosome"/>
</dbReference>
<dbReference type="KEGG" id="toc:Toce_1927"/>
<keyword evidence="4 6" id="KW-1133">Transmembrane helix</keyword>
<dbReference type="PROSITE" id="PS00409">
    <property type="entry name" value="PROKAR_NTER_METHYL"/>
    <property type="match status" value="1"/>
</dbReference>
<dbReference type="NCBIfam" id="TIGR02532">
    <property type="entry name" value="IV_pilin_GFxxxE"/>
    <property type="match status" value="1"/>
</dbReference>
<evidence type="ECO:0000256" key="3">
    <source>
        <dbReference type="ARBA" id="ARBA00022692"/>
    </source>
</evidence>
<dbReference type="InterPro" id="IPR045584">
    <property type="entry name" value="Pilin-like"/>
</dbReference>
<evidence type="ECO:0000313" key="8">
    <source>
        <dbReference type="Proteomes" id="UP000000272"/>
    </source>
</evidence>
<dbReference type="RefSeq" id="WP_013276676.1">
    <property type="nucleotide sequence ID" value="NC_014377.1"/>
</dbReference>
<keyword evidence="3 6" id="KW-0812">Transmembrane</keyword>
<evidence type="ECO:0000256" key="2">
    <source>
        <dbReference type="ARBA" id="ARBA00022481"/>
    </source>
</evidence>
<dbReference type="InterPro" id="IPR012902">
    <property type="entry name" value="N_methyl_site"/>
</dbReference>
<comment type="subcellular location">
    <subcellularLocation>
        <location evidence="1">Membrane</location>
        <topology evidence="1">Single-pass membrane protein</topology>
    </subcellularLocation>
</comment>
<dbReference type="InterPro" id="IPR000983">
    <property type="entry name" value="Bac_GSPG_pilin"/>
</dbReference>
<dbReference type="SUPFAM" id="SSF54523">
    <property type="entry name" value="Pili subunits"/>
    <property type="match status" value="1"/>
</dbReference>
<organism evidence="7 8">
    <name type="scientific">Thermosediminibacter oceani (strain ATCC BAA-1034 / DSM 16646 / JW/IW-1228P)</name>
    <dbReference type="NCBI Taxonomy" id="555079"/>
    <lineage>
        <taxon>Bacteria</taxon>
        <taxon>Bacillati</taxon>
        <taxon>Bacillota</taxon>
        <taxon>Clostridia</taxon>
        <taxon>Thermosediminibacterales</taxon>
        <taxon>Thermosediminibacteraceae</taxon>
        <taxon>Thermosediminibacter</taxon>
    </lineage>
</organism>
<dbReference type="HOGENOM" id="CLU_130315_0_0_9"/>
<keyword evidence="2" id="KW-0488">Methylation</keyword>
<dbReference type="GO" id="GO:0015628">
    <property type="term" value="P:protein secretion by the type II secretion system"/>
    <property type="evidence" value="ECO:0007669"/>
    <property type="project" value="InterPro"/>
</dbReference>
<evidence type="ECO:0000256" key="1">
    <source>
        <dbReference type="ARBA" id="ARBA00004167"/>
    </source>
</evidence>
<evidence type="ECO:0000256" key="4">
    <source>
        <dbReference type="ARBA" id="ARBA00022989"/>
    </source>
</evidence>
<dbReference type="EMBL" id="CP002131">
    <property type="protein sequence ID" value="ADL08656.1"/>
    <property type="molecule type" value="Genomic_DNA"/>
</dbReference>
<name>D9RZA2_THEOJ</name>
<dbReference type="eggNOG" id="COG4968">
    <property type="taxonomic scope" value="Bacteria"/>
</dbReference>
<reference evidence="7 8" key="1">
    <citation type="journal article" date="2010" name="Stand. Genomic Sci.">
        <title>Complete genome sequence of Thermosediminibacter oceani type strain (JW/IW-1228P).</title>
        <authorList>
            <person name="Pitluck S."/>
            <person name="Yasawong M."/>
            <person name="Munk C."/>
            <person name="Nolan M."/>
            <person name="Lapidus A."/>
            <person name="Lucas S."/>
            <person name="Glavina Del Rio T."/>
            <person name="Tice H."/>
            <person name="Cheng J.F."/>
            <person name="Bruce D."/>
            <person name="Detter C."/>
            <person name="Tapia R."/>
            <person name="Han C."/>
            <person name="Goodwin L."/>
            <person name="Liolios K."/>
            <person name="Ivanova N."/>
            <person name="Mavromatis K."/>
            <person name="Mikhailova N."/>
            <person name="Pati A."/>
            <person name="Chen A."/>
            <person name="Palaniappan K."/>
            <person name="Land M."/>
            <person name="Hauser L."/>
            <person name="Chang Y.J."/>
            <person name="Jeffries C.D."/>
            <person name="Rohde M."/>
            <person name="Spring S."/>
            <person name="Sikorski J."/>
            <person name="Goker M."/>
            <person name="Woyke T."/>
            <person name="Bristow J."/>
            <person name="Eisen J.A."/>
            <person name="Markowitz V."/>
            <person name="Hugenholtz P."/>
            <person name="Kyrpides N.C."/>
            <person name="Klenk H.P."/>
        </authorList>
    </citation>
    <scope>NUCLEOTIDE SEQUENCE [LARGE SCALE GENOMIC DNA]</scope>
    <source>
        <strain evidence="8">ATCC BAA-1034 / DSM 16646 / JW/IW-1228P</strain>
    </source>
</reference>
<dbReference type="Pfam" id="PF07963">
    <property type="entry name" value="N_methyl"/>
    <property type="match status" value="1"/>
</dbReference>
<evidence type="ECO:0000256" key="6">
    <source>
        <dbReference type="SAM" id="Phobius"/>
    </source>
</evidence>
<dbReference type="PRINTS" id="PR00813">
    <property type="entry name" value="BCTERIALGSPG"/>
</dbReference>
<protein>
    <submittedName>
        <fullName evidence="7">N-terminal methylation</fullName>
    </submittedName>
</protein>
<feature type="transmembrane region" description="Helical" evidence="6">
    <location>
        <begin position="20"/>
        <end position="39"/>
    </location>
</feature>
<proteinExistence type="predicted"/>
<accession>D9RZA2</accession>